<evidence type="ECO:0000313" key="3">
    <source>
        <dbReference type="Proteomes" id="UP000002382"/>
    </source>
</evidence>
<dbReference type="RefSeq" id="WP_015868952.1">
    <property type="nucleotide sequence ID" value="NC_012785.1"/>
</dbReference>
<dbReference type="NCBIfam" id="TIGR00229">
    <property type="entry name" value="sensory_box"/>
    <property type="match status" value="3"/>
</dbReference>
<dbReference type="OrthoDB" id="48674at2"/>
<dbReference type="KEGG" id="kol:Kole_1617"/>
<evidence type="ECO:0000259" key="1">
    <source>
        <dbReference type="PROSITE" id="PS50112"/>
    </source>
</evidence>
<sequence>MLEVTYGSRIILVGKSQKDAKRLLEAFPDSFDVRYIEEINDDLWKYSDLLVFDFLNTEILQKCREGNVPYLFLLSDIEKVKKYNLKTFEYLIKGPGYLHYLSSVVFFMLEKQGLERRLKFEKEKYFNLVNSMGCGILVIRKRDHRIIFSNRVAQNILGYSEDELSRMVFDELTTNVKTIKKLNSGSIKCLETTLKTSLGDIRYVRCNTSEMVYGAEVVSQFTFMDITQEKRNREEIAFQWNFLDNAEEIAMALDKEGKIVYLNQFAAKSHGYELEEMLGTPERLYLKFTEKELEEQKNILRKNKRWEGDEWRIKRNGSLFITSTKRTLIETELGKLELVVAMDVTERRKLQEKLELHSLILKNVREVAFALDINGRLIYMNEAAERFFKVEFDSVYGLQAEDIKPKLLKNFITLVWKKKEITDNELLEVVDEKGTKILIEYSSQIVKNVQGEEIAVVFAIRTNEHLNKLLGELLRKSDLLYHMQQMLVAVDLEGRIIYANNQWLKHNGFTDLSEVHGKKLVPNFVKITLKERNLVKKEISSNGFWKGRLIHLFGGKKSYSVDTIIVRLKNEEGYFMADVIIIPLKRKEKEDSEGNYETGTAKEHG</sequence>
<gene>
    <name evidence="2" type="ordered locus">Kole_1617</name>
</gene>
<dbReference type="InterPro" id="IPR035965">
    <property type="entry name" value="PAS-like_dom_sf"/>
</dbReference>
<organism evidence="2 3">
    <name type="scientific">Kosmotoga olearia (strain ATCC BAA-1733 / DSM 21960 / TBF 19.5.1)</name>
    <dbReference type="NCBI Taxonomy" id="521045"/>
    <lineage>
        <taxon>Bacteria</taxon>
        <taxon>Thermotogati</taxon>
        <taxon>Thermotogota</taxon>
        <taxon>Thermotogae</taxon>
        <taxon>Kosmotogales</taxon>
        <taxon>Kosmotogaceae</taxon>
        <taxon>Kosmotoga</taxon>
    </lineage>
</organism>
<dbReference type="PROSITE" id="PS50112">
    <property type="entry name" value="PAS"/>
    <property type="match status" value="3"/>
</dbReference>
<feature type="domain" description="PAS" evidence="1">
    <location>
        <begin position="243"/>
        <end position="279"/>
    </location>
</feature>
<accession>C5CF42</accession>
<keyword evidence="3" id="KW-1185">Reference proteome</keyword>
<dbReference type="GO" id="GO:0006355">
    <property type="term" value="P:regulation of DNA-templated transcription"/>
    <property type="evidence" value="ECO:0007669"/>
    <property type="project" value="InterPro"/>
</dbReference>
<dbReference type="EMBL" id="CP001634">
    <property type="protein sequence ID" value="ACR80307.1"/>
    <property type="molecule type" value="Genomic_DNA"/>
</dbReference>
<reference evidence="2 3" key="2">
    <citation type="journal article" date="2011" name="J. Bacteriol.">
        <title>Genome Sequence of Kosmotoga olearia Strain TBF 19.5.1, a Thermophilic Bacterium with a Wide Growth Temperature Range, Isolated from the Troll B Oil Platform in the North Sea.</title>
        <authorList>
            <person name="Swithers K.S."/>
            <person name="Dipippo J.L."/>
            <person name="Bruce D.C."/>
            <person name="Detter C."/>
            <person name="Tapia R."/>
            <person name="Han S."/>
            <person name="Goodwin L.A."/>
            <person name="Han J."/>
            <person name="Woyke T."/>
            <person name="Pitluck S."/>
            <person name="Pennacchio L."/>
            <person name="Nolan M."/>
            <person name="Mikhailova N."/>
            <person name="Land M.L."/>
            <person name="Nesbo C.L."/>
            <person name="Gogarten J.P."/>
            <person name="Noll K.M."/>
        </authorList>
    </citation>
    <scope>NUCLEOTIDE SEQUENCE [LARGE SCALE GENOMIC DNA]</scope>
    <source>
        <strain evidence="3">ATCC BAA-1733 / DSM 21960 / TBF 19.5.1</strain>
    </source>
</reference>
<dbReference type="CDD" id="cd00130">
    <property type="entry name" value="PAS"/>
    <property type="match status" value="2"/>
</dbReference>
<feature type="domain" description="PAS" evidence="1">
    <location>
        <begin position="121"/>
        <end position="164"/>
    </location>
</feature>
<feature type="domain" description="PAS" evidence="1">
    <location>
        <begin position="353"/>
        <end position="397"/>
    </location>
</feature>
<dbReference type="Gene3D" id="3.30.450.20">
    <property type="entry name" value="PAS domain"/>
    <property type="match status" value="3"/>
</dbReference>
<proteinExistence type="predicted"/>
<dbReference type="eggNOG" id="COG5000">
    <property type="taxonomic scope" value="Bacteria"/>
</dbReference>
<dbReference type="Pfam" id="PF00989">
    <property type="entry name" value="PAS"/>
    <property type="match status" value="1"/>
</dbReference>
<dbReference type="InterPro" id="IPR052155">
    <property type="entry name" value="Biofilm_reg_signaling"/>
</dbReference>
<dbReference type="InterPro" id="IPR000014">
    <property type="entry name" value="PAS"/>
</dbReference>
<dbReference type="Proteomes" id="UP000002382">
    <property type="component" value="Chromosome"/>
</dbReference>
<protein>
    <submittedName>
        <fullName evidence="2">PAS/PAC sensor protein</fullName>
    </submittedName>
</protein>
<dbReference type="SUPFAM" id="SSF55785">
    <property type="entry name" value="PYP-like sensor domain (PAS domain)"/>
    <property type="match status" value="4"/>
</dbReference>
<dbReference type="PANTHER" id="PTHR44757">
    <property type="entry name" value="DIGUANYLATE CYCLASE DGCP"/>
    <property type="match status" value="1"/>
</dbReference>
<evidence type="ECO:0000313" key="2">
    <source>
        <dbReference type="EMBL" id="ACR80307.1"/>
    </source>
</evidence>
<dbReference type="PANTHER" id="PTHR44757:SF2">
    <property type="entry name" value="BIOFILM ARCHITECTURE MAINTENANCE PROTEIN MBAA"/>
    <property type="match status" value="1"/>
</dbReference>
<reference evidence="2 3" key="1">
    <citation type="submission" date="2009-06" db="EMBL/GenBank/DDBJ databases">
        <title>Complete sequence of Thermotogales bacterium TBF 19.5.1.</title>
        <authorList>
            <consortium name="US DOE Joint Genome Institute"/>
            <person name="Lucas S."/>
            <person name="Copeland A."/>
            <person name="Lapidus A."/>
            <person name="Glavina del Rio T."/>
            <person name="Tice H."/>
            <person name="Bruce D."/>
            <person name="Goodwin L."/>
            <person name="Pitluck S."/>
            <person name="Chertkov O."/>
            <person name="Brettin T."/>
            <person name="Detter J.C."/>
            <person name="Han C."/>
            <person name="Schmutz J."/>
            <person name="Larimer F."/>
            <person name="Land M."/>
            <person name="Hauser L."/>
            <person name="Kyrpides N."/>
            <person name="Ovchinnikova G."/>
            <person name="Noll K."/>
        </authorList>
    </citation>
    <scope>NUCLEOTIDE SEQUENCE [LARGE SCALE GENOMIC DNA]</scope>
    <source>
        <strain evidence="3">ATCC BAA-1733 / DSM 21960 / TBF 19.5.1</strain>
    </source>
</reference>
<dbReference type="AlphaFoldDB" id="C5CF42"/>
<dbReference type="STRING" id="521045.Kole_1617"/>
<dbReference type="Pfam" id="PF13426">
    <property type="entry name" value="PAS_9"/>
    <property type="match status" value="3"/>
</dbReference>
<dbReference type="HOGENOM" id="CLU_451129_0_0_0"/>
<name>C5CF42_KOSOT</name>
<dbReference type="SMART" id="SM00091">
    <property type="entry name" value="PAS"/>
    <property type="match status" value="4"/>
</dbReference>
<dbReference type="InterPro" id="IPR013767">
    <property type="entry name" value="PAS_fold"/>
</dbReference>